<organism evidence="2 3">
    <name type="scientific">Leptidea sinapis</name>
    <dbReference type="NCBI Taxonomy" id="189913"/>
    <lineage>
        <taxon>Eukaryota</taxon>
        <taxon>Metazoa</taxon>
        <taxon>Ecdysozoa</taxon>
        <taxon>Arthropoda</taxon>
        <taxon>Hexapoda</taxon>
        <taxon>Insecta</taxon>
        <taxon>Pterygota</taxon>
        <taxon>Neoptera</taxon>
        <taxon>Endopterygota</taxon>
        <taxon>Lepidoptera</taxon>
        <taxon>Glossata</taxon>
        <taxon>Ditrysia</taxon>
        <taxon>Papilionoidea</taxon>
        <taxon>Pieridae</taxon>
        <taxon>Dismorphiinae</taxon>
        <taxon>Leptidea</taxon>
    </lineage>
</organism>
<reference evidence="2 3" key="1">
    <citation type="submission" date="2017-07" db="EMBL/GenBank/DDBJ databases">
        <authorList>
            <person name="Talla V."/>
            <person name="Backstrom N."/>
        </authorList>
    </citation>
    <scope>NUCLEOTIDE SEQUENCE [LARGE SCALE GENOMIC DNA]</scope>
</reference>
<proteinExistence type="predicted"/>
<feature type="region of interest" description="Disordered" evidence="1">
    <location>
        <begin position="1"/>
        <end position="87"/>
    </location>
</feature>
<protein>
    <submittedName>
        <fullName evidence="2">Uncharacterized protein</fullName>
    </submittedName>
</protein>
<evidence type="ECO:0000313" key="3">
    <source>
        <dbReference type="Proteomes" id="UP000324832"/>
    </source>
</evidence>
<accession>A0A5E4QN89</accession>
<name>A0A5E4QN89_9NEOP</name>
<evidence type="ECO:0000256" key="1">
    <source>
        <dbReference type="SAM" id="MobiDB-lite"/>
    </source>
</evidence>
<keyword evidence="3" id="KW-1185">Reference proteome</keyword>
<gene>
    <name evidence="2" type="ORF">LSINAPIS_LOCUS9434</name>
</gene>
<feature type="non-terminal residue" evidence="2">
    <location>
        <position position="238"/>
    </location>
</feature>
<feature type="compositionally biased region" description="Basic residues" evidence="1">
    <location>
        <begin position="26"/>
        <end position="35"/>
    </location>
</feature>
<feature type="compositionally biased region" description="Polar residues" evidence="1">
    <location>
        <begin position="71"/>
        <end position="81"/>
    </location>
</feature>
<sequence>MRKKETTAQSPGRSLIATRTNQTLQRKSHGSKSHLPRSYSSPAEKETQDGINKHVMRSYSSPESKSRRNSESYQMKSQNSCRSEDSDLESFENFDESFLDLDADIDESFRQYDVDPDVEEPKKVVTTLLPGSGLQKVRMKPISSNNDSWHFDKQNKKDTQKQNTGIARFNFRPLLVKVPTQTLQTDMPQTADIEDLETSPPLEIEVAEIEEQLNEVEKHIGRGAATISEESDDDTVSF</sequence>
<dbReference type="EMBL" id="FZQP02003490">
    <property type="protein sequence ID" value="VVC98342.1"/>
    <property type="molecule type" value="Genomic_DNA"/>
</dbReference>
<dbReference type="AlphaFoldDB" id="A0A5E4QN89"/>
<feature type="compositionally biased region" description="Polar residues" evidence="1">
    <location>
        <begin position="7"/>
        <end position="25"/>
    </location>
</feature>
<dbReference type="Proteomes" id="UP000324832">
    <property type="component" value="Unassembled WGS sequence"/>
</dbReference>
<feature type="compositionally biased region" description="Basic and acidic residues" evidence="1">
    <location>
        <begin position="43"/>
        <end position="52"/>
    </location>
</feature>
<evidence type="ECO:0000313" key="2">
    <source>
        <dbReference type="EMBL" id="VVC98342.1"/>
    </source>
</evidence>